<proteinExistence type="predicted"/>
<dbReference type="EMBL" id="CADEHS020000108">
    <property type="protein sequence ID" value="CAG9949937.1"/>
    <property type="molecule type" value="Genomic_DNA"/>
</dbReference>
<sequence length="61" mass="6771">MANGSSLLSIPVEPLRVAVAWCHCLESGQIPVNQFRNHYSEVTNRNSVGKSAMLRLIKPIH</sequence>
<evidence type="ECO:0000313" key="1">
    <source>
        <dbReference type="EMBL" id="CAG9949937.1"/>
    </source>
</evidence>
<name>A0ACA9UAW6_BIOOC</name>
<reference evidence="1" key="1">
    <citation type="submission" date="2020-04" db="EMBL/GenBank/DDBJ databases">
        <authorList>
            <person name="Broberg M."/>
        </authorList>
    </citation>
    <scope>NUCLEOTIDE SEQUENCE</scope>
</reference>
<gene>
    <name evidence="1" type="ORF">CRV2_00015450</name>
</gene>
<dbReference type="Proteomes" id="UP000836387">
    <property type="component" value="Unassembled WGS sequence"/>
</dbReference>
<reference evidence="1" key="2">
    <citation type="submission" date="2021-10" db="EMBL/GenBank/DDBJ databases">
        <authorList>
            <person name="Piombo E."/>
        </authorList>
    </citation>
    <scope>NUCLEOTIDE SEQUENCE</scope>
</reference>
<accession>A0ACA9UAW6</accession>
<comment type="caution">
    <text evidence="1">The sequence shown here is derived from an EMBL/GenBank/DDBJ whole genome shotgun (WGS) entry which is preliminary data.</text>
</comment>
<protein>
    <submittedName>
        <fullName evidence="1">Uncharacterized protein</fullName>
    </submittedName>
</protein>
<keyword evidence="2" id="KW-1185">Reference proteome</keyword>
<evidence type="ECO:0000313" key="2">
    <source>
        <dbReference type="Proteomes" id="UP000836387"/>
    </source>
</evidence>
<organism evidence="1 2">
    <name type="scientific">Clonostachys rosea f. rosea IK726</name>
    <dbReference type="NCBI Taxonomy" id="1349383"/>
    <lineage>
        <taxon>Eukaryota</taxon>
        <taxon>Fungi</taxon>
        <taxon>Dikarya</taxon>
        <taxon>Ascomycota</taxon>
        <taxon>Pezizomycotina</taxon>
        <taxon>Sordariomycetes</taxon>
        <taxon>Hypocreomycetidae</taxon>
        <taxon>Hypocreales</taxon>
        <taxon>Bionectriaceae</taxon>
        <taxon>Clonostachys</taxon>
    </lineage>
</organism>